<dbReference type="GO" id="GO:0005794">
    <property type="term" value="C:Golgi apparatus"/>
    <property type="evidence" value="ECO:0007669"/>
    <property type="project" value="TreeGrafter"/>
</dbReference>
<evidence type="ECO:0000256" key="2">
    <source>
        <dbReference type="ARBA" id="ARBA00009105"/>
    </source>
</evidence>
<dbReference type="PANTHER" id="PTHR31392">
    <property type="entry name" value="ALPHA-1,3-MANNOSYLTRANSFERASE MNN1-RELATED"/>
    <property type="match status" value="1"/>
</dbReference>
<evidence type="ECO:0000256" key="10">
    <source>
        <dbReference type="SAM" id="Phobius"/>
    </source>
</evidence>
<dbReference type="InterPro" id="IPR022751">
    <property type="entry name" value="Alpha_mannosyltransferase"/>
</dbReference>
<accession>A0A1L0CUB8</accession>
<sequence>MMYLNRYYHSLKKHFWCSKRYIKAFIIALLFVTSVFILKYHTNEKKESIINFNHSYQHSEEDQKKSDDKDLLSFNDILGKPANPSLNVKKPDHDKVIEMIAAANLRENTKLRMKKCFEYFDSLPDDLLSSISSLNYAFGIENTEFHLKLASIVRKYEFCKDLDYNTYTIDESNKDMPKKINDNSKDEMYRYKIIWNYILNNYIDENFESKIFFFLKKDFLNKSAIEKYTLNDDGKFDYTRNVVKKAFNRLTPLENLQYMIKGDNYLYETIFKNKDESTLELSYMGEYLSYDVKVSELFNNDHLLINDFRDNFQLMQESQMLSEYISSLNKRSQFEENGIILTMGSRHINILPKYLSALKKHFVEGSRPTNSNYHVQIVFNDIDEEFNRHLQTKNSKEEILNNILKPKLMDFKDYFEISVLEVGDILNCSSDNIESFKFFMNKWIALNFNEFNRFIFTDIDVALFTHPDELFTPKYGISKLYEVEDNIMELFSKYKTPSKEKTHPLVLFPDRFLKERTFTQCTNLFKDMLATTKERYDFNDFKTLSIPTLQQLSSINSNVASVFNNIFDQDVRKLHNIDSSLIIVNNYNDISTNLMFSAMLNFIGLDRCVYGDKEFLALGMIYLGRFDFDVLGVNTGLVTSKKKIDNVACATQSAQIVNGKLISINGGLRKCKIDPVSYAVGKDLEDEAKANWLAAYYQLSNTNNLEETLNEDYIKPIDIEVLVEPNAQFEFELKKDYNDIETENNYWMNSAFCMEYGYCLNLEKEGIDDKYNVIVLDDETIKHYEGILEAWNSA</sequence>
<dbReference type="EMBL" id="FQNF01000006">
    <property type="protein sequence ID" value="SGZ38351.1"/>
    <property type="molecule type" value="Genomic_DNA"/>
</dbReference>
<feature type="transmembrane region" description="Helical" evidence="10">
    <location>
        <begin position="21"/>
        <end position="40"/>
    </location>
</feature>
<keyword evidence="4" id="KW-0808">Transferase</keyword>
<evidence type="ECO:0000313" key="11">
    <source>
        <dbReference type="EMBL" id="SGZ38351.1"/>
    </source>
</evidence>
<dbReference type="VEuPathDB" id="FungiDB:HGUI_00551"/>
<proteinExistence type="inferred from homology"/>
<dbReference type="Pfam" id="PF11051">
    <property type="entry name" value="Mannosyl_trans3"/>
    <property type="match status" value="2"/>
</dbReference>
<dbReference type="InterPro" id="IPR029044">
    <property type="entry name" value="Nucleotide-diphossugar_trans"/>
</dbReference>
<dbReference type="OrthoDB" id="3971930at2759"/>
<dbReference type="GO" id="GO:0006493">
    <property type="term" value="P:protein O-linked glycosylation"/>
    <property type="evidence" value="ECO:0007669"/>
    <property type="project" value="TreeGrafter"/>
</dbReference>
<keyword evidence="8 10" id="KW-0472">Membrane</keyword>
<protein>
    <recommendedName>
        <fullName evidence="13">Alpha-1,3-mannosyltransferase MNT3</fullName>
    </recommendedName>
</protein>
<reference evidence="12" key="1">
    <citation type="submission" date="2016-11" db="EMBL/GenBank/DDBJ databases">
        <authorList>
            <person name="Guldener U."/>
        </authorList>
    </citation>
    <scope>NUCLEOTIDE SEQUENCE [LARGE SCALE GENOMIC DNA]</scope>
</reference>
<evidence type="ECO:0000256" key="9">
    <source>
        <dbReference type="ARBA" id="ARBA00023180"/>
    </source>
</evidence>
<evidence type="ECO:0000256" key="5">
    <source>
        <dbReference type="ARBA" id="ARBA00022692"/>
    </source>
</evidence>
<dbReference type="GO" id="GO:0016020">
    <property type="term" value="C:membrane"/>
    <property type="evidence" value="ECO:0007669"/>
    <property type="project" value="UniProtKB-SubCell"/>
</dbReference>
<dbReference type="SUPFAM" id="SSF53448">
    <property type="entry name" value="Nucleotide-diphospho-sugar transferases"/>
    <property type="match status" value="1"/>
</dbReference>
<evidence type="ECO:0000313" key="12">
    <source>
        <dbReference type="Proteomes" id="UP000183365"/>
    </source>
</evidence>
<keyword evidence="12" id="KW-1185">Reference proteome</keyword>
<evidence type="ECO:0000256" key="6">
    <source>
        <dbReference type="ARBA" id="ARBA00022968"/>
    </source>
</evidence>
<evidence type="ECO:0000256" key="4">
    <source>
        <dbReference type="ARBA" id="ARBA00022679"/>
    </source>
</evidence>
<keyword evidence="9" id="KW-0325">Glycoprotein</keyword>
<keyword evidence="7 10" id="KW-1133">Transmembrane helix</keyword>
<dbReference type="Proteomes" id="UP000183365">
    <property type="component" value="Unassembled WGS sequence"/>
</dbReference>
<evidence type="ECO:0000256" key="3">
    <source>
        <dbReference type="ARBA" id="ARBA00022676"/>
    </source>
</evidence>
<keyword evidence="3" id="KW-0328">Glycosyltransferase</keyword>
<dbReference type="PANTHER" id="PTHR31392:SF1">
    <property type="entry name" value="ALPHA-1,3-MANNOSYLTRANSFERASE MNN1-RELATED"/>
    <property type="match status" value="1"/>
</dbReference>
<evidence type="ECO:0000256" key="1">
    <source>
        <dbReference type="ARBA" id="ARBA00004606"/>
    </source>
</evidence>
<keyword evidence="6" id="KW-0735">Signal-anchor</keyword>
<keyword evidence="5 10" id="KW-0812">Transmembrane</keyword>
<organism evidence="11 12">
    <name type="scientific">Hanseniaspora guilliermondii</name>
    <dbReference type="NCBI Taxonomy" id="56406"/>
    <lineage>
        <taxon>Eukaryota</taxon>
        <taxon>Fungi</taxon>
        <taxon>Dikarya</taxon>
        <taxon>Ascomycota</taxon>
        <taxon>Saccharomycotina</taxon>
        <taxon>Saccharomycetes</taxon>
        <taxon>Saccharomycodales</taxon>
        <taxon>Saccharomycodaceae</taxon>
        <taxon>Hanseniaspora</taxon>
    </lineage>
</organism>
<dbReference type="AlphaFoldDB" id="A0A1L0CUB8"/>
<comment type="similarity">
    <text evidence="2">Belongs to the MNN1/MNT family.</text>
</comment>
<comment type="subcellular location">
    <subcellularLocation>
        <location evidence="1">Membrane</location>
        <topology evidence="1">Single-pass type II membrane protein</topology>
    </subcellularLocation>
</comment>
<evidence type="ECO:0000256" key="7">
    <source>
        <dbReference type="ARBA" id="ARBA00022989"/>
    </source>
</evidence>
<dbReference type="GO" id="GO:0000033">
    <property type="term" value="F:alpha-1,3-mannosyltransferase activity"/>
    <property type="evidence" value="ECO:0007669"/>
    <property type="project" value="TreeGrafter"/>
</dbReference>
<name>A0A1L0CUB8_9ASCO</name>
<evidence type="ECO:0000256" key="8">
    <source>
        <dbReference type="ARBA" id="ARBA00023136"/>
    </source>
</evidence>
<evidence type="ECO:0008006" key="13">
    <source>
        <dbReference type="Google" id="ProtNLM"/>
    </source>
</evidence>
<gene>
    <name evidence="11" type="ORF">HGUI_00551</name>
</gene>